<dbReference type="OrthoDB" id="189537at2"/>
<dbReference type="InterPro" id="IPR051201">
    <property type="entry name" value="Chloro_Bact_Ser_Proteases"/>
</dbReference>
<protein>
    <submittedName>
        <fullName evidence="8">Protease Do</fullName>
    </submittedName>
</protein>
<dbReference type="Pfam" id="PF13365">
    <property type="entry name" value="Trypsin_2"/>
    <property type="match status" value="1"/>
</dbReference>
<dbReference type="EMBL" id="CP013659">
    <property type="protein sequence ID" value="ALS76542.1"/>
    <property type="molecule type" value="Genomic_DNA"/>
</dbReference>
<evidence type="ECO:0000256" key="3">
    <source>
        <dbReference type="ARBA" id="ARBA00022825"/>
    </source>
</evidence>
<dbReference type="AlphaFoldDB" id="A0A0U2YYA2"/>
<evidence type="ECO:0000256" key="5">
    <source>
        <dbReference type="SAM" id="Phobius"/>
    </source>
</evidence>
<keyword evidence="5" id="KW-0812">Transmembrane</keyword>
<evidence type="ECO:0000313" key="9">
    <source>
        <dbReference type="Proteomes" id="UP000067683"/>
    </source>
</evidence>
<dbReference type="InterPro" id="IPR026870">
    <property type="entry name" value="Zinc_ribbon_dom"/>
</dbReference>
<keyword evidence="5" id="KW-0472">Membrane</keyword>
<dbReference type="InterPro" id="IPR001940">
    <property type="entry name" value="Peptidase_S1C"/>
</dbReference>
<dbReference type="PANTHER" id="PTHR43343">
    <property type="entry name" value="PEPTIDASE S12"/>
    <property type="match status" value="1"/>
</dbReference>
<dbReference type="InterPro" id="IPR054528">
    <property type="entry name" value="TcaA_5th"/>
</dbReference>
<evidence type="ECO:0000256" key="2">
    <source>
        <dbReference type="ARBA" id="ARBA00022801"/>
    </source>
</evidence>
<feature type="region of interest" description="Disordered" evidence="4">
    <location>
        <begin position="63"/>
        <end position="123"/>
    </location>
</feature>
<keyword evidence="2" id="KW-0378">Hydrolase</keyword>
<dbReference type="RefSeq" id="WP_058383244.1">
    <property type="nucleotide sequence ID" value="NZ_CP013659.2"/>
</dbReference>
<name>A0A0U2YYA2_9BACL</name>
<dbReference type="Proteomes" id="UP000067683">
    <property type="component" value="Chromosome"/>
</dbReference>
<organism evidence="8 9">
    <name type="scientific">Planococcus rifietoensis</name>
    <dbReference type="NCBI Taxonomy" id="200991"/>
    <lineage>
        <taxon>Bacteria</taxon>
        <taxon>Bacillati</taxon>
        <taxon>Bacillota</taxon>
        <taxon>Bacilli</taxon>
        <taxon>Bacillales</taxon>
        <taxon>Caryophanaceae</taxon>
        <taxon>Planococcus</taxon>
    </lineage>
</organism>
<dbReference type="PRINTS" id="PR00834">
    <property type="entry name" value="PROTEASES2C"/>
</dbReference>
<accession>A0A0U2YYA2</accession>
<keyword evidence="9" id="KW-1185">Reference proteome</keyword>
<evidence type="ECO:0000256" key="4">
    <source>
        <dbReference type="SAM" id="MobiDB-lite"/>
    </source>
</evidence>
<dbReference type="GO" id="GO:0006508">
    <property type="term" value="P:proteolysis"/>
    <property type="evidence" value="ECO:0007669"/>
    <property type="project" value="UniProtKB-KW"/>
</dbReference>
<keyword evidence="1 8" id="KW-0645">Protease</keyword>
<keyword evidence="3" id="KW-0720">Serine protease</keyword>
<proteinExistence type="predicted"/>
<dbReference type="PANTHER" id="PTHR43343:SF3">
    <property type="entry name" value="PROTEASE DO-LIKE 8, CHLOROPLASTIC"/>
    <property type="match status" value="1"/>
</dbReference>
<feature type="transmembrane region" description="Helical" evidence="5">
    <location>
        <begin position="37"/>
        <end position="58"/>
    </location>
</feature>
<evidence type="ECO:0000259" key="6">
    <source>
        <dbReference type="Pfam" id="PF13240"/>
    </source>
</evidence>
<evidence type="ECO:0000256" key="1">
    <source>
        <dbReference type="ARBA" id="ARBA00022670"/>
    </source>
</evidence>
<reference evidence="8" key="1">
    <citation type="submission" date="2016-01" db="EMBL/GenBank/DDBJ databases">
        <title>Complete genome of Planococcus rifietoensis type strain M8.</title>
        <authorList>
            <person name="See-Too W.S."/>
        </authorList>
    </citation>
    <scope>NUCLEOTIDE SEQUENCE [LARGE SCALE GENOMIC DNA]</scope>
    <source>
        <strain evidence="8">M8</strain>
    </source>
</reference>
<dbReference type="Pfam" id="PF13240">
    <property type="entry name" value="Zn_Ribbon_1"/>
    <property type="match status" value="1"/>
</dbReference>
<dbReference type="Gene3D" id="2.40.10.120">
    <property type="match status" value="1"/>
</dbReference>
<dbReference type="GO" id="GO:0004252">
    <property type="term" value="F:serine-type endopeptidase activity"/>
    <property type="evidence" value="ECO:0007669"/>
    <property type="project" value="InterPro"/>
</dbReference>
<dbReference type="STRING" id="200991.AUC31_15600"/>
<dbReference type="InterPro" id="IPR009003">
    <property type="entry name" value="Peptidase_S1_PA"/>
</dbReference>
<sequence>MKCTKCGTMNDESAKFCDNCGAPLATRKQRKPKRNKFMYALVLLAVLLGLGFGLGQLIGEEEPEVALPQEDTEASEEVPEEVPEELPEEEPVEEEPVEEPAEEEMPVEEPETQVSSEEPVEGTVTKAENITHPSDQEEKVEPKKKDKTAVIKGAQSRVYTILTEGGQGSGFLFTETGMVVTNAHVVSGYTDVIVRNINGQDHEGTVVGISAESDIALIQVNDLTGIEPLEVEMTATDVGTEVIALGSPSGFENTASMGYLTGIDRDFYQEFTYENIYQIDAALAPGSSGGPLLDAGTGKVIGINSLLFPEGDSIGFSIPLYSMYDQLDAWAKNPMSREAVAEIFPVYDDFDSSYEDEDYEFDYSTTHEFTEESLTEFVVSYQEFYELALQEEDFYYVQNLLVYQSDIYNSMIEYIDQIAGKNMEHIFNKLDITNIEIKEDHALVYTEEAFEFKDAEGNWSLQERTKVYTIVMDDYGFFYISDIVNVE</sequence>
<dbReference type="KEGG" id="prt:AUC31_15600"/>
<evidence type="ECO:0000259" key="7">
    <source>
        <dbReference type="Pfam" id="PF22819"/>
    </source>
</evidence>
<feature type="domain" description="TcaA protein NTF2-like" evidence="7">
    <location>
        <begin position="371"/>
        <end position="481"/>
    </location>
</feature>
<keyword evidence="5" id="KW-1133">Transmembrane helix</keyword>
<dbReference type="SUPFAM" id="SSF50494">
    <property type="entry name" value="Trypsin-like serine proteases"/>
    <property type="match status" value="1"/>
</dbReference>
<evidence type="ECO:0000313" key="8">
    <source>
        <dbReference type="EMBL" id="ALS76542.1"/>
    </source>
</evidence>
<gene>
    <name evidence="8" type="ORF">AUC31_15600</name>
</gene>
<dbReference type="Pfam" id="PF22819">
    <property type="entry name" value="TcaA_5th"/>
    <property type="match status" value="1"/>
</dbReference>
<feature type="compositionally biased region" description="Acidic residues" evidence="4">
    <location>
        <begin position="63"/>
        <end position="111"/>
    </location>
</feature>
<feature type="domain" description="Zinc-ribbon" evidence="6">
    <location>
        <begin position="2"/>
        <end position="24"/>
    </location>
</feature>